<sequence length="222" mass="24838">MDNILLGVEPPVQGSLTQRGNIGLEASKLVKKQTLAISGDELEDLLKGCQNNTEHQKEALYKGFYGYLKGVVIRYVSDYHFAEELVNDSFIKIFNNISSFNAIGQSGDITISFKAWIAKIASRTAIDFLRKKKIDFGKDDIADMPIAPIAEMQVQSTEAKDILKLLNELPKTQQAIFNLYEIEGFSHQEISGLLAIPENVSRSYLSRAKNKLKALYSENFKA</sequence>
<evidence type="ECO:0000256" key="3">
    <source>
        <dbReference type="ARBA" id="ARBA00023082"/>
    </source>
</evidence>
<keyword evidence="8" id="KW-1185">Reference proteome</keyword>
<evidence type="ECO:0000259" key="5">
    <source>
        <dbReference type="Pfam" id="PF04542"/>
    </source>
</evidence>
<evidence type="ECO:0000256" key="4">
    <source>
        <dbReference type="ARBA" id="ARBA00023163"/>
    </source>
</evidence>
<dbReference type="CDD" id="cd06171">
    <property type="entry name" value="Sigma70_r4"/>
    <property type="match status" value="1"/>
</dbReference>
<organism evidence="7 8">
    <name type="scientific">Niabella yanshanensis</name>
    <dbReference type="NCBI Taxonomy" id="577386"/>
    <lineage>
        <taxon>Bacteria</taxon>
        <taxon>Pseudomonadati</taxon>
        <taxon>Bacteroidota</taxon>
        <taxon>Chitinophagia</taxon>
        <taxon>Chitinophagales</taxon>
        <taxon>Chitinophagaceae</taxon>
        <taxon>Niabella</taxon>
    </lineage>
</organism>
<dbReference type="InterPro" id="IPR014284">
    <property type="entry name" value="RNA_pol_sigma-70_dom"/>
</dbReference>
<dbReference type="Pfam" id="PF08281">
    <property type="entry name" value="Sigma70_r4_2"/>
    <property type="match status" value="1"/>
</dbReference>
<dbReference type="InterPro" id="IPR013249">
    <property type="entry name" value="RNA_pol_sigma70_r4_t2"/>
</dbReference>
<dbReference type="SUPFAM" id="SSF88946">
    <property type="entry name" value="Sigma2 domain of RNA polymerase sigma factors"/>
    <property type="match status" value="1"/>
</dbReference>
<accession>A0ABZ0W4H6</accession>
<dbReference type="InterPro" id="IPR036388">
    <property type="entry name" value="WH-like_DNA-bd_sf"/>
</dbReference>
<reference evidence="7 8" key="1">
    <citation type="submission" date="2023-12" db="EMBL/GenBank/DDBJ databases">
        <title>Genome sequencing and assembly of bacterial species from a model synthetic community.</title>
        <authorList>
            <person name="Hogle S.L."/>
        </authorList>
    </citation>
    <scope>NUCLEOTIDE SEQUENCE [LARGE SCALE GENOMIC DNA]</scope>
    <source>
        <strain evidence="7 8">HAMBI_3031</strain>
    </source>
</reference>
<name>A0ABZ0W4H6_9BACT</name>
<dbReference type="PANTHER" id="PTHR43133:SF46">
    <property type="entry name" value="RNA POLYMERASE SIGMA-70 FACTOR ECF SUBFAMILY"/>
    <property type="match status" value="1"/>
</dbReference>
<gene>
    <name evidence="7" type="ORF">U0035_20780</name>
</gene>
<dbReference type="Gene3D" id="1.10.1740.10">
    <property type="match status" value="1"/>
</dbReference>
<dbReference type="InterPro" id="IPR013324">
    <property type="entry name" value="RNA_pol_sigma_r3/r4-like"/>
</dbReference>
<proteinExistence type="inferred from homology"/>
<evidence type="ECO:0000259" key="6">
    <source>
        <dbReference type="Pfam" id="PF08281"/>
    </source>
</evidence>
<dbReference type="Pfam" id="PF04542">
    <property type="entry name" value="Sigma70_r2"/>
    <property type="match status" value="1"/>
</dbReference>
<dbReference type="EMBL" id="CP139960">
    <property type="protein sequence ID" value="WQD38106.1"/>
    <property type="molecule type" value="Genomic_DNA"/>
</dbReference>
<protein>
    <submittedName>
        <fullName evidence="7">RNA polymerase sigma factor</fullName>
    </submittedName>
</protein>
<dbReference type="InterPro" id="IPR013325">
    <property type="entry name" value="RNA_pol_sigma_r2"/>
</dbReference>
<dbReference type="PANTHER" id="PTHR43133">
    <property type="entry name" value="RNA POLYMERASE ECF-TYPE SIGMA FACTO"/>
    <property type="match status" value="1"/>
</dbReference>
<dbReference type="Gene3D" id="1.10.10.10">
    <property type="entry name" value="Winged helix-like DNA-binding domain superfamily/Winged helix DNA-binding domain"/>
    <property type="match status" value="1"/>
</dbReference>
<dbReference type="SUPFAM" id="SSF88659">
    <property type="entry name" value="Sigma3 and sigma4 domains of RNA polymerase sigma factors"/>
    <property type="match status" value="1"/>
</dbReference>
<dbReference type="InterPro" id="IPR039425">
    <property type="entry name" value="RNA_pol_sigma-70-like"/>
</dbReference>
<dbReference type="Proteomes" id="UP001325680">
    <property type="component" value="Chromosome"/>
</dbReference>
<feature type="domain" description="RNA polymerase sigma factor 70 region 4 type 2" evidence="6">
    <location>
        <begin position="161"/>
        <end position="212"/>
    </location>
</feature>
<keyword evidence="2" id="KW-0805">Transcription regulation</keyword>
<evidence type="ECO:0000313" key="7">
    <source>
        <dbReference type="EMBL" id="WQD38106.1"/>
    </source>
</evidence>
<comment type="similarity">
    <text evidence="1">Belongs to the sigma-70 factor family. ECF subfamily.</text>
</comment>
<evidence type="ECO:0000256" key="2">
    <source>
        <dbReference type="ARBA" id="ARBA00023015"/>
    </source>
</evidence>
<evidence type="ECO:0000256" key="1">
    <source>
        <dbReference type="ARBA" id="ARBA00010641"/>
    </source>
</evidence>
<evidence type="ECO:0000313" key="8">
    <source>
        <dbReference type="Proteomes" id="UP001325680"/>
    </source>
</evidence>
<keyword evidence="3" id="KW-0731">Sigma factor</keyword>
<dbReference type="NCBIfam" id="TIGR02937">
    <property type="entry name" value="sigma70-ECF"/>
    <property type="match status" value="1"/>
</dbReference>
<feature type="domain" description="RNA polymerase sigma-70 region 2" evidence="5">
    <location>
        <begin position="60"/>
        <end position="133"/>
    </location>
</feature>
<dbReference type="RefSeq" id="WP_245957713.1">
    <property type="nucleotide sequence ID" value="NZ_CP139960.1"/>
</dbReference>
<dbReference type="InterPro" id="IPR007627">
    <property type="entry name" value="RNA_pol_sigma70_r2"/>
</dbReference>
<keyword evidence="4" id="KW-0804">Transcription</keyword>